<dbReference type="Proteomes" id="UP001060215">
    <property type="component" value="Chromosome 5"/>
</dbReference>
<dbReference type="EMBL" id="CM045762">
    <property type="protein sequence ID" value="KAI8009444.1"/>
    <property type="molecule type" value="Genomic_DNA"/>
</dbReference>
<keyword evidence="2" id="KW-1185">Reference proteome</keyword>
<name>A0ACC0H8T3_9ERIC</name>
<reference evidence="1 2" key="1">
    <citation type="journal article" date="2022" name="Plant J.">
        <title>Chromosome-level genome of Camellia lanceoleosa provides a valuable resource for understanding genome evolution and self-incompatibility.</title>
        <authorList>
            <person name="Gong W."/>
            <person name="Xiao S."/>
            <person name="Wang L."/>
            <person name="Liao Z."/>
            <person name="Chang Y."/>
            <person name="Mo W."/>
            <person name="Hu G."/>
            <person name="Li W."/>
            <person name="Zhao G."/>
            <person name="Zhu H."/>
            <person name="Hu X."/>
            <person name="Ji K."/>
            <person name="Xiang X."/>
            <person name="Song Q."/>
            <person name="Yuan D."/>
            <person name="Jin S."/>
            <person name="Zhang L."/>
        </authorList>
    </citation>
    <scope>NUCLEOTIDE SEQUENCE [LARGE SCALE GENOMIC DNA]</scope>
    <source>
        <strain evidence="1">SQ_2022a</strain>
    </source>
</reference>
<evidence type="ECO:0000313" key="1">
    <source>
        <dbReference type="EMBL" id="KAI8009444.1"/>
    </source>
</evidence>
<proteinExistence type="predicted"/>
<gene>
    <name evidence="1" type="ORF">LOK49_LG06G00263</name>
</gene>
<accession>A0ACC0H8T3</accession>
<comment type="caution">
    <text evidence="1">The sequence shown here is derived from an EMBL/GenBank/DDBJ whole genome shotgun (WGS) entry which is preliminary data.</text>
</comment>
<evidence type="ECO:0000313" key="2">
    <source>
        <dbReference type="Proteomes" id="UP001060215"/>
    </source>
</evidence>
<sequence length="229" mass="26452">MFPSASVRKPDPFPQTHPPPSSSENPPPPPPPDSLSRHRHRPRWSCLRQFHSLRRFSNPRRISWSPSMGCALFNPFEMVFVGTLVDIRDAFFRRKKSNDLRQNGSGFSKLICGLVSFWVFVIAYEQIGTIEAVSLLVSGFMFTYDAFPIFIVDGVFRILVDYFLRQIVVGFWFEPLKLGLTETLLAVHVAVFRVFVGTLVDIRDVLRRNRSGILEWICWLVLFWVYVIA</sequence>
<protein>
    <submittedName>
        <fullName evidence="1">Uncharacterized protein</fullName>
    </submittedName>
</protein>
<organism evidence="1 2">
    <name type="scientific">Camellia lanceoleosa</name>
    <dbReference type="NCBI Taxonomy" id="1840588"/>
    <lineage>
        <taxon>Eukaryota</taxon>
        <taxon>Viridiplantae</taxon>
        <taxon>Streptophyta</taxon>
        <taxon>Embryophyta</taxon>
        <taxon>Tracheophyta</taxon>
        <taxon>Spermatophyta</taxon>
        <taxon>Magnoliopsida</taxon>
        <taxon>eudicotyledons</taxon>
        <taxon>Gunneridae</taxon>
        <taxon>Pentapetalae</taxon>
        <taxon>asterids</taxon>
        <taxon>Ericales</taxon>
        <taxon>Theaceae</taxon>
        <taxon>Camellia</taxon>
    </lineage>
</organism>